<protein>
    <submittedName>
        <fullName evidence="2">Uncharacterized protein</fullName>
    </submittedName>
</protein>
<dbReference type="eggNOG" id="ENOG502RB8D">
    <property type="taxonomic scope" value="Eukaryota"/>
</dbReference>
<comment type="caution">
    <text evidence="2">The sequence shown here is derived from an EMBL/GenBank/DDBJ whole genome shotgun (WGS) entry which is preliminary data.</text>
</comment>
<proteinExistence type="predicted"/>
<gene>
    <name evidence="2" type="ORF">THAOC_09404</name>
</gene>
<dbReference type="EMBL" id="AGNL01010196">
    <property type="protein sequence ID" value="EJK69349.1"/>
    <property type="molecule type" value="Genomic_DNA"/>
</dbReference>
<dbReference type="AlphaFoldDB" id="K0SWK8"/>
<organism evidence="2 3">
    <name type="scientific">Thalassiosira oceanica</name>
    <name type="common">Marine diatom</name>
    <dbReference type="NCBI Taxonomy" id="159749"/>
    <lineage>
        <taxon>Eukaryota</taxon>
        <taxon>Sar</taxon>
        <taxon>Stramenopiles</taxon>
        <taxon>Ochrophyta</taxon>
        <taxon>Bacillariophyta</taxon>
        <taxon>Coscinodiscophyceae</taxon>
        <taxon>Thalassiosirophycidae</taxon>
        <taxon>Thalassiosirales</taxon>
        <taxon>Thalassiosiraceae</taxon>
        <taxon>Thalassiosira</taxon>
    </lineage>
</organism>
<reference evidence="2 3" key="1">
    <citation type="journal article" date="2012" name="Genome Biol.">
        <title>Genome and low-iron response of an oceanic diatom adapted to chronic iron limitation.</title>
        <authorList>
            <person name="Lommer M."/>
            <person name="Specht M."/>
            <person name="Roy A.S."/>
            <person name="Kraemer L."/>
            <person name="Andreson R."/>
            <person name="Gutowska M.A."/>
            <person name="Wolf J."/>
            <person name="Bergner S.V."/>
            <person name="Schilhabel M.B."/>
            <person name="Klostermeier U.C."/>
            <person name="Beiko R.G."/>
            <person name="Rosenstiel P."/>
            <person name="Hippler M."/>
            <person name="Laroche J."/>
        </authorList>
    </citation>
    <scope>NUCLEOTIDE SEQUENCE [LARGE SCALE GENOMIC DNA]</scope>
    <source>
        <strain evidence="2 3">CCMP1005</strain>
    </source>
</reference>
<name>K0SWK8_THAOC</name>
<keyword evidence="3" id="KW-1185">Reference proteome</keyword>
<evidence type="ECO:0000313" key="2">
    <source>
        <dbReference type="EMBL" id="EJK69349.1"/>
    </source>
</evidence>
<sequence>MPNSSTPHYDLAINPPYQVNYRAKRAGKTISCTKRRITFKFGFSSREAILSGATEGEARGTEHEVVLIWSHISGKRQLSIDGRVIHTSKAARVNTEFEYQFPLGPHMLKIIAHAAPPTEGSRYRRQFNLELDGMSFFRFKQIYQLGQGSDEPVDVPFSYKGNDETRDDVEVDPPVREVDVDAPVDLFDVPEGLTSPMTDYTSMPSLGSSTMSSGVTSYDEFAPVESKTDYTSISNSILGAYGRGEAASALLPPSAVENQSSSRALVPVSENQIDPVTKSFNNLVNLDDINSKPFQSITATNVQQGSNWSLVGRAPTLSEMRSISPASVPKSDMKAFQSSHQPQLQQPQQQHPMSHQYQGYCHGYGTSSYR</sequence>
<dbReference type="OrthoDB" id="48617at2759"/>
<evidence type="ECO:0000256" key="1">
    <source>
        <dbReference type="SAM" id="MobiDB-lite"/>
    </source>
</evidence>
<feature type="region of interest" description="Disordered" evidence="1">
    <location>
        <begin position="322"/>
        <end position="359"/>
    </location>
</feature>
<feature type="compositionally biased region" description="Low complexity" evidence="1">
    <location>
        <begin position="337"/>
        <end position="358"/>
    </location>
</feature>
<evidence type="ECO:0000313" key="3">
    <source>
        <dbReference type="Proteomes" id="UP000266841"/>
    </source>
</evidence>
<dbReference type="OMA" id="HEVVLIW"/>
<dbReference type="Proteomes" id="UP000266841">
    <property type="component" value="Unassembled WGS sequence"/>
</dbReference>
<accession>K0SWK8</accession>